<dbReference type="PANTHER" id="PTHR42718:SF9">
    <property type="entry name" value="MAJOR FACILITATOR SUPERFAMILY MULTIDRUG TRANSPORTER MFSC"/>
    <property type="match status" value="1"/>
</dbReference>
<dbReference type="SUPFAM" id="SSF103473">
    <property type="entry name" value="MFS general substrate transporter"/>
    <property type="match status" value="2"/>
</dbReference>
<evidence type="ECO:0000256" key="1">
    <source>
        <dbReference type="ARBA" id="ARBA00004651"/>
    </source>
</evidence>
<sequence length="581" mass="60329">MSVPANPAASTAIRATSWLPLIVVVLTQIQASFAVNALTVSMQGITTDLDTPATSVGTAITAGTFAMAAFILLGAKLGARFGSRRVFQIAVVIHAVAMLAVALSVSPAMLFVAQASSGAVIALIAPALVVFIASNYNGKQQAQAIGLLAAAIPAAGVLALLIAGTFASTIGWRYSFALVAALGAVNLLLSFRLKKVDSQPLLQIDWTGAVLAAIAIILLSFGFSGLNSWGLVLATDQAPFDILGVSPAPILVVLGLIVGQGFFLWLRRRQAAKLPRIFDLRVLATGSERAVTACMAIMLFVGTAANFLIPLYIQVVQGRSSIQTSFSIIPYTLSIFVASTFVATLYSRFPPRQLARGGFIVVAAALTLLAFTIRNDWGQFLVVLGLILLGLGQGAIVALVFNTLLSAAPKELAGDVGAWRGLVHNLSGSVGIAVISVFAVGVLSGIVATTAEEHPELPPALISQVNLDNTNFITNAQLKDVLSQTSASPLQVVAALAVNADARLRALQISLLALAFLALLAIIPAGRMPGRMRDELPERLEPDDPDAIVDDTISDADEDAAAAGYTAAGFTAAATTRKDSA</sequence>
<gene>
    <name evidence="8" type="ORF">E4M00_16130</name>
</gene>
<feature type="transmembrane region" description="Helical" evidence="6">
    <location>
        <begin position="426"/>
        <end position="448"/>
    </location>
</feature>
<dbReference type="Gene3D" id="1.20.1250.20">
    <property type="entry name" value="MFS general substrate transporter like domains"/>
    <property type="match status" value="2"/>
</dbReference>
<dbReference type="InterPro" id="IPR036259">
    <property type="entry name" value="MFS_trans_sf"/>
</dbReference>
<protein>
    <submittedName>
        <fullName evidence="8">MFS transporter</fullName>
    </submittedName>
</protein>
<proteinExistence type="predicted"/>
<dbReference type="GO" id="GO:0022857">
    <property type="term" value="F:transmembrane transporter activity"/>
    <property type="evidence" value="ECO:0007669"/>
    <property type="project" value="InterPro"/>
</dbReference>
<dbReference type="CDD" id="cd17321">
    <property type="entry name" value="MFS_MMR_MDR_like"/>
    <property type="match status" value="1"/>
</dbReference>
<dbReference type="EMBL" id="SPQZ01000007">
    <property type="protein sequence ID" value="TFV95183.1"/>
    <property type="molecule type" value="Genomic_DNA"/>
</dbReference>
<dbReference type="InterPro" id="IPR011701">
    <property type="entry name" value="MFS"/>
</dbReference>
<dbReference type="AlphaFoldDB" id="A0A4Y9QVI2"/>
<dbReference type="PANTHER" id="PTHR42718">
    <property type="entry name" value="MAJOR FACILITATOR SUPERFAMILY MULTIDRUG TRANSPORTER MFSC"/>
    <property type="match status" value="1"/>
</dbReference>
<comment type="caution">
    <text evidence="8">The sequence shown here is derived from an EMBL/GenBank/DDBJ whole genome shotgun (WGS) entry which is preliminary data.</text>
</comment>
<reference evidence="8 9" key="1">
    <citation type="journal article" date="2018" name="J. Microbiol.">
        <title>Leifsonia flava sp. nov., a novel actinobacterium isolated from the rhizosphere of Aquilegia viridiflora.</title>
        <authorList>
            <person name="Cai Y."/>
            <person name="Tao W.Z."/>
            <person name="Ma Y.J."/>
            <person name="Cheng J."/>
            <person name="Zhang M.Y."/>
            <person name="Zhang Y.X."/>
        </authorList>
    </citation>
    <scope>NUCLEOTIDE SEQUENCE [LARGE SCALE GENOMIC DNA]</scope>
    <source>
        <strain evidence="8 9">SYP-B2174</strain>
    </source>
</reference>
<keyword evidence="2" id="KW-0813">Transport</keyword>
<keyword evidence="3 6" id="KW-0812">Transmembrane</keyword>
<dbReference type="Pfam" id="PF07690">
    <property type="entry name" value="MFS_1"/>
    <property type="match status" value="1"/>
</dbReference>
<keyword evidence="9" id="KW-1185">Reference proteome</keyword>
<comment type="subcellular location">
    <subcellularLocation>
        <location evidence="1">Cell membrane</location>
        <topology evidence="1">Multi-pass membrane protein</topology>
    </subcellularLocation>
</comment>
<evidence type="ECO:0000256" key="2">
    <source>
        <dbReference type="ARBA" id="ARBA00022448"/>
    </source>
</evidence>
<evidence type="ECO:0000259" key="7">
    <source>
        <dbReference type="PROSITE" id="PS50850"/>
    </source>
</evidence>
<evidence type="ECO:0000313" key="8">
    <source>
        <dbReference type="EMBL" id="TFV95183.1"/>
    </source>
</evidence>
<feature type="transmembrane region" description="Helical" evidence="6">
    <location>
        <begin position="111"/>
        <end position="133"/>
    </location>
</feature>
<accession>A0A4Y9QVI2</accession>
<feature type="transmembrane region" description="Helical" evidence="6">
    <location>
        <begin position="145"/>
        <end position="166"/>
    </location>
</feature>
<dbReference type="RefSeq" id="WP_135121497.1">
    <property type="nucleotide sequence ID" value="NZ_SPQZ01000007.1"/>
</dbReference>
<evidence type="ECO:0000313" key="9">
    <source>
        <dbReference type="Proteomes" id="UP000298127"/>
    </source>
</evidence>
<feature type="transmembrane region" description="Helical" evidence="6">
    <location>
        <begin position="290"/>
        <end position="313"/>
    </location>
</feature>
<dbReference type="GO" id="GO:0005886">
    <property type="term" value="C:plasma membrane"/>
    <property type="evidence" value="ECO:0007669"/>
    <property type="project" value="UniProtKB-SubCell"/>
</dbReference>
<keyword evidence="4 6" id="KW-1133">Transmembrane helix</keyword>
<evidence type="ECO:0000256" key="3">
    <source>
        <dbReference type="ARBA" id="ARBA00022692"/>
    </source>
</evidence>
<dbReference type="PROSITE" id="PS50850">
    <property type="entry name" value="MFS"/>
    <property type="match status" value="1"/>
</dbReference>
<feature type="transmembrane region" description="Helical" evidence="6">
    <location>
        <begin position="86"/>
        <end position="105"/>
    </location>
</feature>
<dbReference type="InterPro" id="IPR020846">
    <property type="entry name" value="MFS_dom"/>
</dbReference>
<feature type="transmembrane region" description="Helical" evidence="6">
    <location>
        <begin position="379"/>
        <end position="405"/>
    </location>
</feature>
<dbReference type="Proteomes" id="UP000298127">
    <property type="component" value="Unassembled WGS sequence"/>
</dbReference>
<evidence type="ECO:0000256" key="6">
    <source>
        <dbReference type="SAM" id="Phobius"/>
    </source>
</evidence>
<evidence type="ECO:0000256" key="5">
    <source>
        <dbReference type="ARBA" id="ARBA00023136"/>
    </source>
</evidence>
<feature type="transmembrane region" description="Helical" evidence="6">
    <location>
        <begin position="172"/>
        <end position="189"/>
    </location>
</feature>
<feature type="transmembrane region" description="Helical" evidence="6">
    <location>
        <begin position="328"/>
        <end position="347"/>
    </location>
</feature>
<organism evidence="8 9">
    <name type="scientific">Orlajensenia leifsoniae</name>
    <dbReference type="NCBI Taxonomy" id="2561933"/>
    <lineage>
        <taxon>Bacteria</taxon>
        <taxon>Bacillati</taxon>
        <taxon>Actinomycetota</taxon>
        <taxon>Actinomycetes</taxon>
        <taxon>Micrococcales</taxon>
        <taxon>Microbacteriaceae</taxon>
        <taxon>Orlajensenia</taxon>
    </lineage>
</organism>
<feature type="transmembrane region" description="Helical" evidence="6">
    <location>
        <begin position="55"/>
        <end position="74"/>
    </location>
</feature>
<evidence type="ECO:0000256" key="4">
    <source>
        <dbReference type="ARBA" id="ARBA00022989"/>
    </source>
</evidence>
<name>A0A4Y9QVI2_9MICO</name>
<feature type="transmembrane region" description="Helical" evidence="6">
    <location>
        <begin position="354"/>
        <end position="373"/>
    </location>
</feature>
<feature type="domain" description="Major facilitator superfamily (MFS) profile" evidence="7">
    <location>
        <begin position="20"/>
        <end position="533"/>
    </location>
</feature>
<feature type="transmembrane region" description="Helical" evidence="6">
    <location>
        <begin position="506"/>
        <end position="523"/>
    </location>
</feature>
<feature type="transmembrane region" description="Helical" evidence="6">
    <location>
        <begin position="201"/>
        <end position="223"/>
    </location>
</feature>
<keyword evidence="5 6" id="KW-0472">Membrane</keyword>
<feature type="transmembrane region" description="Helical" evidence="6">
    <location>
        <begin position="243"/>
        <end position="266"/>
    </location>
</feature>